<evidence type="ECO:0000256" key="1">
    <source>
        <dbReference type="SAM" id="MobiDB-lite"/>
    </source>
</evidence>
<gene>
    <name evidence="2" type="ORF">GCM10009639_48660</name>
</gene>
<organism evidence="2 3">
    <name type="scientific">Kitasatospora putterlickiae</name>
    <dbReference type="NCBI Taxonomy" id="221725"/>
    <lineage>
        <taxon>Bacteria</taxon>
        <taxon>Bacillati</taxon>
        <taxon>Actinomycetota</taxon>
        <taxon>Actinomycetes</taxon>
        <taxon>Kitasatosporales</taxon>
        <taxon>Streptomycetaceae</taxon>
        <taxon>Kitasatospora</taxon>
    </lineage>
</organism>
<proteinExistence type="predicted"/>
<dbReference type="EMBL" id="BAAAKJ010000259">
    <property type="protein sequence ID" value="GAA1403603.1"/>
    <property type="molecule type" value="Genomic_DNA"/>
</dbReference>
<evidence type="ECO:0000313" key="3">
    <source>
        <dbReference type="Proteomes" id="UP001499863"/>
    </source>
</evidence>
<dbReference type="RefSeq" id="WP_344339345.1">
    <property type="nucleotide sequence ID" value="NZ_BAAAKJ010000259.1"/>
</dbReference>
<keyword evidence="3" id="KW-1185">Reference proteome</keyword>
<comment type="caution">
    <text evidence="2">The sequence shown here is derived from an EMBL/GenBank/DDBJ whole genome shotgun (WGS) entry which is preliminary data.</text>
</comment>
<sequence length="149" mass="15669">MLTETLAALAAAGGTAVVGAAGTSLWEGVRSGTARLFGRGDAAGERLELAQLDRTATALEAAPPQEAANVRALHAAIWRERLVALFEAAPEEERERLAEELRALVREHGTPAAREQGSVNVEHNTFKGPTALTAGNNNKVDVTFGESTK</sequence>
<feature type="region of interest" description="Disordered" evidence="1">
    <location>
        <begin position="109"/>
        <end position="149"/>
    </location>
</feature>
<protein>
    <submittedName>
        <fullName evidence="2">Uncharacterized protein</fullName>
    </submittedName>
</protein>
<feature type="compositionally biased region" description="Polar residues" evidence="1">
    <location>
        <begin position="133"/>
        <end position="149"/>
    </location>
</feature>
<name>A0ABN1YC01_9ACTN</name>
<dbReference type="Proteomes" id="UP001499863">
    <property type="component" value="Unassembled WGS sequence"/>
</dbReference>
<reference evidence="2 3" key="1">
    <citation type="journal article" date="2019" name="Int. J. Syst. Evol. Microbiol.">
        <title>The Global Catalogue of Microorganisms (GCM) 10K type strain sequencing project: providing services to taxonomists for standard genome sequencing and annotation.</title>
        <authorList>
            <consortium name="The Broad Institute Genomics Platform"/>
            <consortium name="The Broad Institute Genome Sequencing Center for Infectious Disease"/>
            <person name="Wu L."/>
            <person name="Ma J."/>
        </authorList>
    </citation>
    <scope>NUCLEOTIDE SEQUENCE [LARGE SCALE GENOMIC DNA]</scope>
    <source>
        <strain evidence="2 3">JCM 12393</strain>
    </source>
</reference>
<evidence type="ECO:0000313" key="2">
    <source>
        <dbReference type="EMBL" id="GAA1403603.1"/>
    </source>
</evidence>
<accession>A0ABN1YC01</accession>